<protein>
    <submittedName>
        <fullName evidence="1">Uncharacterized protein</fullName>
    </submittedName>
</protein>
<dbReference type="EMBL" id="AP035788">
    <property type="protein sequence ID" value="BFO78005.1"/>
    <property type="molecule type" value="Genomic_DNA"/>
</dbReference>
<accession>A0AB33JCW2</accession>
<evidence type="ECO:0000313" key="1">
    <source>
        <dbReference type="EMBL" id="BFO78005.1"/>
    </source>
</evidence>
<sequence length="201" mass="23486">MKVYAQKVNYVGVDISKSLVKQVYDYYQQQYEARVNITLLSKIDEVVGVYDFELSYTRDIPPNIFIIYNNKLFCISNEGYSNPKGVIAEMSNILSYIHTDAHVYNCIYKGVLEYLVNLYGAFQSHLIYNRRPIFHGIKDKVDYIKSKVHDIQLLGNYAAKIKRNPQEINRLPFFILKENFNNEELIMLLALLGDNMTFIDK</sequence>
<reference evidence="1" key="1">
    <citation type="submission" date="2024-07" db="EMBL/GenBank/DDBJ databases">
        <title>Complete genome sequence of Prevotella sp. YM-2024 GTC17260.</title>
        <authorList>
            <person name="Hayashi M."/>
            <person name="Muto Y."/>
            <person name="Tanaka K."/>
            <person name="Niwa H."/>
        </authorList>
    </citation>
    <scope>NUCLEOTIDE SEQUENCE</scope>
    <source>
        <strain evidence="1">GTC17260</strain>
    </source>
</reference>
<proteinExistence type="predicted"/>
<dbReference type="AlphaFoldDB" id="A0AB33JCW2"/>
<name>A0AB33JCW2_9BACT</name>
<organism evidence="1">
    <name type="scientific">Prevotella sp. GTC17260</name>
    <dbReference type="NCBI Taxonomy" id="3236796"/>
    <lineage>
        <taxon>Bacteria</taxon>
        <taxon>Pseudomonadati</taxon>
        <taxon>Bacteroidota</taxon>
        <taxon>Bacteroidia</taxon>
        <taxon>Bacteroidales</taxon>
        <taxon>Prevotellaceae</taxon>
        <taxon>Prevotella</taxon>
    </lineage>
</organism>
<gene>
    <name evidence="1" type="ORF">GTC17260_06400</name>
</gene>